<dbReference type="SMART" id="SM00225">
    <property type="entry name" value="BTB"/>
    <property type="match status" value="1"/>
</dbReference>
<dbReference type="SUPFAM" id="SSF54695">
    <property type="entry name" value="POZ domain"/>
    <property type="match status" value="1"/>
</dbReference>
<evidence type="ECO:0000313" key="2">
    <source>
        <dbReference type="EMBL" id="EGT45261.1"/>
    </source>
</evidence>
<feature type="domain" description="BTB" evidence="1">
    <location>
        <begin position="192"/>
        <end position="259"/>
    </location>
</feature>
<dbReference type="HOGENOM" id="CLU_036654_0_0_1"/>
<dbReference type="InParanoid" id="G0MVW9"/>
<sequence length="357" mass="41470">MTETSKPSIYESTFAKSDKTDGILVVDGKKLHVNKASLLEVADRFQLPAVKRHFEMYFITYGIGLEAFITIADMYQLDELMDFTLSTFETKDDFLEENGEDRGPNMKIFNQLSKTTKVKIFHRILEIDKKIKVTAKKEDLLLHENTFSKSDKTDAVLVIDGKKLHVNKAPNKMTETPELSIYEKAFIKTDETDAILVVDGKKMHVNKGILCYHSPFFKALFNSNFKEKSMKEIEIKDVEFEEFTTLLSLVHLNPLRPTRQNAEKILELAELFLMPSVQQHLEYFLIQTDIERLEKIRIGDKYQLDDLIQNGIIQYQKDHVFTTKTARNTVFKNLTDKTKVKYLTYLFRIKETVTVII</sequence>
<dbReference type="AlphaFoldDB" id="G0MVW9"/>
<name>G0MVW9_CAEBE</name>
<evidence type="ECO:0000259" key="1">
    <source>
        <dbReference type="PROSITE" id="PS50097"/>
    </source>
</evidence>
<dbReference type="Gene3D" id="3.30.710.10">
    <property type="entry name" value="Potassium Channel Kv1.1, Chain A"/>
    <property type="match status" value="1"/>
</dbReference>
<dbReference type="PANTHER" id="PTHR22744">
    <property type="entry name" value="HELIX LOOP HELIX PROTEIN 21-RELATED"/>
    <property type="match status" value="1"/>
</dbReference>
<dbReference type="EMBL" id="GL379815">
    <property type="protein sequence ID" value="EGT45261.1"/>
    <property type="molecule type" value="Genomic_DNA"/>
</dbReference>
<dbReference type="PANTHER" id="PTHR22744:SF14">
    <property type="entry name" value="BTB DOMAIN-CONTAINING PROTEIN-RELATED"/>
    <property type="match status" value="1"/>
</dbReference>
<dbReference type="STRING" id="135651.G0MVW9"/>
<dbReference type="Pfam" id="PF00651">
    <property type="entry name" value="BTB"/>
    <property type="match status" value="1"/>
</dbReference>
<dbReference type="InterPro" id="IPR011333">
    <property type="entry name" value="SKP1/BTB/POZ_sf"/>
</dbReference>
<reference evidence="3" key="1">
    <citation type="submission" date="2011-07" db="EMBL/GenBank/DDBJ databases">
        <authorList>
            <consortium name="Caenorhabditis brenneri Sequencing and Analysis Consortium"/>
            <person name="Wilson R.K."/>
        </authorList>
    </citation>
    <scope>NUCLEOTIDE SEQUENCE [LARGE SCALE GENOMIC DNA]</scope>
    <source>
        <strain evidence="3">PB2801</strain>
    </source>
</reference>
<proteinExistence type="predicted"/>
<dbReference type="CDD" id="cd18186">
    <property type="entry name" value="BTB_POZ_ZBTB_KLHL-like"/>
    <property type="match status" value="1"/>
</dbReference>
<accession>G0MVW9</accession>
<dbReference type="OrthoDB" id="5981550at2759"/>
<gene>
    <name evidence="2" type="ORF">CAEBREN_01725</name>
</gene>
<organism evidence="3">
    <name type="scientific">Caenorhabditis brenneri</name>
    <name type="common">Nematode worm</name>
    <dbReference type="NCBI Taxonomy" id="135651"/>
    <lineage>
        <taxon>Eukaryota</taxon>
        <taxon>Metazoa</taxon>
        <taxon>Ecdysozoa</taxon>
        <taxon>Nematoda</taxon>
        <taxon>Chromadorea</taxon>
        <taxon>Rhabditida</taxon>
        <taxon>Rhabditina</taxon>
        <taxon>Rhabditomorpha</taxon>
        <taxon>Rhabditoidea</taxon>
        <taxon>Rhabditidae</taxon>
        <taxon>Peloderinae</taxon>
        <taxon>Caenorhabditis</taxon>
    </lineage>
</organism>
<dbReference type="InterPro" id="IPR000210">
    <property type="entry name" value="BTB/POZ_dom"/>
</dbReference>
<dbReference type="Proteomes" id="UP000008068">
    <property type="component" value="Unassembled WGS sequence"/>
</dbReference>
<keyword evidence="3" id="KW-1185">Reference proteome</keyword>
<protein>
    <recommendedName>
        <fullName evidence="1">BTB domain-containing protein</fullName>
    </recommendedName>
</protein>
<evidence type="ECO:0000313" key="3">
    <source>
        <dbReference type="Proteomes" id="UP000008068"/>
    </source>
</evidence>
<dbReference type="PROSITE" id="PS50097">
    <property type="entry name" value="BTB"/>
    <property type="match status" value="1"/>
</dbReference>